<dbReference type="RefSeq" id="WP_381083521.1">
    <property type="nucleotide sequence ID" value="NZ_JBHUDX010000047.1"/>
</dbReference>
<feature type="domain" description="CMP/dCMP-type deaminase" evidence="1">
    <location>
        <begin position="9"/>
        <end position="120"/>
    </location>
</feature>
<name>A0ABW4IRF3_9ACTN</name>
<organism evidence="2 3">
    <name type="scientific">Streptomyces caeni</name>
    <dbReference type="NCBI Taxonomy" id="2307231"/>
    <lineage>
        <taxon>Bacteria</taxon>
        <taxon>Bacillati</taxon>
        <taxon>Actinomycetota</taxon>
        <taxon>Actinomycetes</taxon>
        <taxon>Kitasatosporales</taxon>
        <taxon>Streptomycetaceae</taxon>
        <taxon>Streptomyces</taxon>
    </lineage>
</organism>
<comment type="caution">
    <text evidence="2">The sequence shown here is derived from an EMBL/GenBank/DDBJ whole genome shotgun (WGS) entry which is preliminary data.</text>
</comment>
<dbReference type="InterPro" id="IPR016193">
    <property type="entry name" value="Cytidine_deaminase-like"/>
</dbReference>
<dbReference type="Pfam" id="PF00383">
    <property type="entry name" value="dCMP_cyt_deam_1"/>
    <property type="match status" value="1"/>
</dbReference>
<evidence type="ECO:0000259" key="1">
    <source>
        <dbReference type="PROSITE" id="PS51747"/>
    </source>
</evidence>
<dbReference type="PANTHER" id="PTHR11079">
    <property type="entry name" value="CYTOSINE DEAMINASE FAMILY MEMBER"/>
    <property type="match status" value="1"/>
</dbReference>
<dbReference type="Gene3D" id="3.40.140.10">
    <property type="entry name" value="Cytidine Deaminase, domain 2"/>
    <property type="match status" value="1"/>
</dbReference>
<reference evidence="3" key="1">
    <citation type="journal article" date="2019" name="Int. J. Syst. Evol. Microbiol.">
        <title>The Global Catalogue of Microorganisms (GCM) 10K type strain sequencing project: providing services to taxonomists for standard genome sequencing and annotation.</title>
        <authorList>
            <consortium name="The Broad Institute Genomics Platform"/>
            <consortium name="The Broad Institute Genome Sequencing Center for Infectious Disease"/>
            <person name="Wu L."/>
            <person name="Ma J."/>
        </authorList>
    </citation>
    <scope>NUCLEOTIDE SEQUENCE [LARGE SCALE GENOMIC DNA]</scope>
    <source>
        <strain evidence="3">CGMCC 1.12470</strain>
    </source>
</reference>
<dbReference type="PANTHER" id="PTHR11079:SF161">
    <property type="entry name" value="CMP_DCMP-TYPE DEAMINASE DOMAIN-CONTAINING PROTEIN"/>
    <property type="match status" value="1"/>
</dbReference>
<dbReference type="EC" id="3.5.4.33" evidence="2"/>
<accession>A0ABW4IRF3</accession>
<dbReference type="SUPFAM" id="SSF53927">
    <property type="entry name" value="Cytidine deaminase-like"/>
    <property type="match status" value="1"/>
</dbReference>
<dbReference type="CDD" id="cd01285">
    <property type="entry name" value="nucleoside_deaminase"/>
    <property type="match status" value="1"/>
</dbReference>
<dbReference type="InterPro" id="IPR002125">
    <property type="entry name" value="CMP_dCMP_dom"/>
</dbReference>
<dbReference type="PROSITE" id="PS51747">
    <property type="entry name" value="CYT_DCMP_DEAMINASES_2"/>
    <property type="match status" value="1"/>
</dbReference>
<keyword evidence="3" id="KW-1185">Reference proteome</keyword>
<dbReference type="EMBL" id="JBHUDX010000047">
    <property type="protein sequence ID" value="MFD1659925.1"/>
    <property type="molecule type" value="Genomic_DNA"/>
</dbReference>
<keyword evidence="2" id="KW-0378">Hydrolase</keyword>
<dbReference type="Proteomes" id="UP001597261">
    <property type="component" value="Unassembled WGS sequence"/>
</dbReference>
<gene>
    <name evidence="2" type="ORF">ACFSL4_17415</name>
</gene>
<proteinExistence type="predicted"/>
<protein>
    <submittedName>
        <fullName evidence="2">Nucleoside deaminase</fullName>
        <ecNumber evidence="2">3.5.4.33</ecNumber>
    </submittedName>
</protein>
<evidence type="ECO:0000313" key="2">
    <source>
        <dbReference type="EMBL" id="MFD1659925.1"/>
    </source>
</evidence>
<dbReference type="GO" id="GO:0052717">
    <property type="term" value="F:tRNA-specific adenosine-34 deaminase activity"/>
    <property type="evidence" value="ECO:0007669"/>
    <property type="project" value="UniProtKB-EC"/>
</dbReference>
<evidence type="ECO:0000313" key="3">
    <source>
        <dbReference type="Proteomes" id="UP001597261"/>
    </source>
</evidence>
<sequence>MSHSEISKSELTEYVREAVRISREHVAKGGIPFSGVVVNDGRILGVGFNRVREENDPTAHAEVVALREAAADHGLGATAGATLIASGEPCALCYMASLYFSVNHIVYAADRKTAARYGFDYSGSYSIFAEDPAAWPLKVTSLQIPEATKPFEEFLVMVGRRM</sequence>